<dbReference type="EMBL" id="JBFAKC010000005">
    <property type="protein sequence ID" value="MEV0708567.1"/>
    <property type="molecule type" value="Genomic_DNA"/>
</dbReference>
<protein>
    <submittedName>
        <fullName evidence="1">Uncharacterized protein</fullName>
    </submittedName>
</protein>
<sequence length="128" mass="14726">MTRDYTDFPELSHLYLEDSYVLKIVEGPTELRFFLEAVLTPGSPDYHDPKQGEQYCYQNGELIFLDVRSVKWVARSMHEYRDATGSEDLGNIDSLIERDGIYEVEGDWGRVEISSARDPQFIGRSAPD</sequence>
<accession>A0ABV3FT21</accession>
<keyword evidence="2" id="KW-1185">Reference proteome</keyword>
<organism evidence="1 2">
    <name type="scientific">Nocardia aurea</name>
    <dbReference type="NCBI Taxonomy" id="2144174"/>
    <lineage>
        <taxon>Bacteria</taxon>
        <taxon>Bacillati</taxon>
        <taxon>Actinomycetota</taxon>
        <taxon>Actinomycetes</taxon>
        <taxon>Mycobacteriales</taxon>
        <taxon>Nocardiaceae</taxon>
        <taxon>Nocardia</taxon>
    </lineage>
</organism>
<dbReference type="Proteomes" id="UP001551695">
    <property type="component" value="Unassembled WGS sequence"/>
</dbReference>
<reference evidence="1 2" key="1">
    <citation type="submission" date="2024-06" db="EMBL/GenBank/DDBJ databases">
        <title>The Natural Products Discovery Center: Release of the First 8490 Sequenced Strains for Exploring Actinobacteria Biosynthetic Diversity.</title>
        <authorList>
            <person name="Kalkreuter E."/>
            <person name="Kautsar S.A."/>
            <person name="Yang D."/>
            <person name="Bader C.D."/>
            <person name="Teijaro C.N."/>
            <person name="Fluegel L."/>
            <person name="Davis C.M."/>
            <person name="Simpson J.R."/>
            <person name="Lauterbach L."/>
            <person name="Steele A.D."/>
            <person name="Gui C."/>
            <person name="Meng S."/>
            <person name="Li G."/>
            <person name="Viehrig K."/>
            <person name="Ye F."/>
            <person name="Su P."/>
            <person name="Kiefer A.F."/>
            <person name="Nichols A."/>
            <person name="Cepeda A.J."/>
            <person name="Yan W."/>
            <person name="Fan B."/>
            <person name="Jiang Y."/>
            <person name="Adhikari A."/>
            <person name="Zheng C.-J."/>
            <person name="Schuster L."/>
            <person name="Cowan T.M."/>
            <person name="Smanski M.J."/>
            <person name="Chevrette M.G."/>
            <person name="De Carvalho L.P.S."/>
            <person name="Shen B."/>
        </authorList>
    </citation>
    <scope>NUCLEOTIDE SEQUENCE [LARGE SCALE GENOMIC DNA]</scope>
    <source>
        <strain evidence="1 2">NPDC050403</strain>
    </source>
</reference>
<gene>
    <name evidence="1" type="ORF">AB0I48_13465</name>
</gene>
<comment type="caution">
    <text evidence="1">The sequence shown here is derived from an EMBL/GenBank/DDBJ whole genome shotgun (WGS) entry which is preliminary data.</text>
</comment>
<dbReference type="RefSeq" id="WP_355085989.1">
    <property type="nucleotide sequence ID" value="NZ_JBEXKW010000019.1"/>
</dbReference>
<proteinExistence type="predicted"/>
<name>A0ABV3FT21_9NOCA</name>
<evidence type="ECO:0000313" key="1">
    <source>
        <dbReference type="EMBL" id="MEV0708567.1"/>
    </source>
</evidence>
<evidence type="ECO:0000313" key="2">
    <source>
        <dbReference type="Proteomes" id="UP001551695"/>
    </source>
</evidence>